<feature type="transmembrane region" description="Helical" evidence="7">
    <location>
        <begin position="280"/>
        <end position="299"/>
    </location>
</feature>
<keyword evidence="6 7" id="KW-0472">Membrane</keyword>
<sequence length="416" mass="43490">MALRSKALVASLVGLYVAQSVPLYMVAAALPPILRARGVDLAVIGAFGVLLAPWVFKFLWAPLIDRLSRRPAIGRKRIVLAAQTVTILCIAALALLDPAADAVRFFPILMLMSFSSATQDVAADGYAVEHLPPEQQHIGNAIQGGAVAAGVLLGGSGTLLLHDAIGWSGALAVVAALTLLILLPFVLLPESHARREVPVSARPASLRRFFTRPGAWAIFAFAILFRLPEGLIKSLEQSFLVDAGLSLSQIGLISGASAALVGLAGSAAGAFVIARYGLRAFFLGLVIARTLIFAGYGLADAGDPGLWPLVVLSAANTFTRYIEIVGLFTAFMRFSSLAQAGTDFTLLSGVNLLMYMVGSMTAGLLASSFGYGPVFWAATLLSGVVGTLALRLLRGAALHPPEKQATRSSAPCADVN</sequence>
<name>A0A840C9T4_9RHOB</name>
<feature type="transmembrane region" description="Helical" evidence="7">
    <location>
        <begin position="344"/>
        <end position="367"/>
    </location>
</feature>
<dbReference type="GO" id="GO:0016020">
    <property type="term" value="C:membrane"/>
    <property type="evidence" value="ECO:0007669"/>
    <property type="project" value="UniProtKB-SubCell"/>
</dbReference>
<feature type="transmembrane region" description="Helical" evidence="7">
    <location>
        <begin position="164"/>
        <end position="188"/>
    </location>
</feature>
<accession>A0A840C9T4</accession>
<evidence type="ECO:0000256" key="6">
    <source>
        <dbReference type="ARBA" id="ARBA00023136"/>
    </source>
</evidence>
<evidence type="ECO:0000256" key="2">
    <source>
        <dbReference type="ARBA" id="ARBA00008335"/>
    </source>
</evidence>
<dbReference type="AlphaFoldDB" id="A0A840C9T4"/>
<feature type="transmembrane region" description="Helical" evidence="7">
    <location>
        <begin position="373"/>
        <end position="393"/>
    </location>
</feature>
<dbReference type="PANTHER" id="PTHR12778">
    <property type="entry name" value="SOLUTE CARRIER FAMILY 33 ACETYL-COA TRANSPORTER -RELATED"/>
    <property type="match status" value="1"/>
</dbReference>
<reference evidence="8" key="1">
    <citation type="submission" date="2020-08" db="EMBL/GenBank/DDBJ databases">
        <title>Genomic Encyclopedia of Type Strains, Phase IV (KMG-IV): sequencing the most valuable type-strain genomes for metagenomic binning, comparative biology and taxonomic classification.</title>
        <authorList>
            <person name="Goeker M."/>
        </authorList>
    </citation>
    <scope>NUCLEOTIDE SEQUENCE [LARGE SCALE GENOMIC DNA]</scope>
    <source>
        <strain evidence="8">DSM 105040</strain>
    </source>
</reference>
<evidence type="ECO:0000256" key="5">
    <source>
        <dbReference type="ARBA" id="ARBA00022989"/>
    </source>
</evidence>
<dbReference type="InterPro" id="IPR036259">
    <property type="entry name" value="MFS_trans_sf"/>
</dbReference>
<dbReference type="GO" id="GO:0022857">
    <property type="term" value="F:transmembrane transporter activity"/>
    <property type="evidence" value="ECO:0007669"/>
    <property type="project" value="InterPro"/>
</dbReference>
<evidence type="ECO:0000256" key="4">
    <source>
        <dbReference type="ARBA" id="ARBA00022692"/>
    </source>
</evidence>
<organism evidence="8 9">
    <name type="scientific">Actibacterium naphthalenivorans</name>
    <dbReference type="NCBI Taxonomy" id="1614693"/>
    <lineage>
        <taxon>Bacteria</taxon>
        <taxon>Pseudomonadati</taxon>
        <taxon>Pseudomonadota</taxon>
        <taxon>Alphaproteobacteria</taxon>
        <taxon>Rhodobacterales</taxon>
        <taxon>Roseobacteraceae</taxon>
        <taxon>Actibacterium</taxon>
    </lineage>
</organism>
<feature type="transmembrane region" description="Helical" evidence="7">
    <location>
        <begin position="305"/>
        <end position="332"/>
    </location>
</feature>
<dbReference type="PANTHER" id="PTHR12778:SF10">
    <property type="entry name" value="MAJOR FACILITATOR SUPERFAMILY DOMAIN-CONTAINING PROTEIN 3"/>
    <property type="match status" value="1"/>
</dbReference>
<comment type="similarity">
    <text evidence="2">Belongs to the major facilitator superfamily.</text>
</comment>
<comment type="caution">
    <text evidence="8">The sequence shown here is derived from an EMBL/GenBank/DDBJ whole genome shotgun (WGS) entry which is preliminary data.</text>
</comment>
<keyword evidence="4 7" id="KW-0812">Transmembrane</keyword>
<dbReference type="InterPro" id="IPR004752">
    <property type="entry name" value="AmpG_permease/AT-1"/>
</dbReference>
<proteinExistence type="inferred from homology"/>
<feature type="transmembrane region" description="Helical" evidence="7">
    <location>
        <begin position="209"/>
        <end position="227"/>
    </location>
</feature>
<evidence type="ECO:0000256" key="7">
    <source>
        <dbReference type="SAM" id="Phobius"/>
    </source>
</evidence>
<feature type="transmembrane region" description="Helical" evidence="7">
    <location>
        <begin position="247"/>
        <end position="273"/>
    </location>
</feature>
<gene>
    <name evidence="8" type="ORF">GGR17_000099</name>
</gene>
<evidence type="ECO:0000313" key="9">
    <source>
        <dbReference type="Proteomes" id="UP000585681"/>
    </source>
</evidence>
<evidence type="ECO:0000256" key="1">
    <source>
        <dbReference type="ARBA" id="ARBA00004141"/>
    </source>
</evidence>
<feature type="transmembrane region" description="Helical" evidence="7">
    <location>
        <begin position="77"/>
        <end position="96"/>
    </location>
</feature>
<dbReference type="EMBL" id="JACIEQ010000001">
    <property type="protein sequence ID" value="MBB4020308.1"/>
    <property type="molecule type" value="Genomic_DNA"/>
</dbReference>
<dbReference type="Proteomes" id="UP000585681">
    <property type="component" value="Unassembled WGS sequence"/>
</dbReference>
<dbReference type="Pfam" id="PF07690">
    <property type="entry name" value="MFS_1"/>
    <property type="match status" value="1"/>
</dbReference>
<keyword evidence="5 7" id="KW-1133">Transmembrane helix</keyword>
<feature type="transmembrane region" description="Helical" evidence="7">
    <location>
        <begin position="36"/>
        <end position="56"/>
    </location>
</feature>
<evidence type="ECO:0000313" key="8">
    <source>
        <dbReference type="EMBL" id="MBB4020308.1"/>
    </source>
</evidence>
<dbReference type="InterPro" id="IPR011701">
    <property type="entry name" value="MFS"/>
</dbReference>
<evidence type="ECO:0000256" key="3">
    <source>
        <dbReference type="ARBA" id="ARBA00022448"/>
    </source>
</evidence>
<keyword evidence="3" id="KW-0813">Transport</keyword>
<protein>
    <submittedName>
        <fullName evidence="8">PAT family beta-lactamase induction signal transducer AmpG</fullName>
    </submittedName>
</protein>
<comment type="subcellular location">
    <subcellularLocation>
        <location evidence="1">Membrane</location>
        <topology evidence="1">Multi-pass membrane protein</topology>
    </subcellularLocation>
</comment>
<dbReference type="RefSeq" id="WP_054538531.1">
    <property type="nucleotide sequence ID" value="NZ_JACIEQ010000001.1"/>
</dbReference>
<dbReference type="SUPFAM" id="SSF103473">
    <property type="entry name" value="MFS general substrate transporter"/>
    <property type="match status" value="1"/>
</dbReference>
<keyword evidence="9" id="KW-1185">Reference proteome</keyword>
<dbReference type="Gene3D" id="1.20.1250.20">
    <property type="entry name" value="MFS general substrate transporter like domains"/>
    <property type="match status" value="1"/>
</dbReference>